<proteinExistence type="predicted"/>
<reference evidence="1 2" key="1">
    <citation type="submission" date="2020-08" db="EMBL/GenBank/DDBJ databases">
        <title>Hymenobacter sp. S2-20-2 genome sequencing.</title>
        <authorList>
            <person name="Jin L."/>
        </authorList>
    </citation>
    <scope>NUCLEOTIDE SEQUENCE [LARGE SCALE GENOMIC DNA]</scope>
    <source>
        <strain evidence="1 2">S2-20-2</strain>
    </source>
</reference>
<dbReference type="Proteomes" id="UP000515489">
    <property type="component" value="Chromosome"/>
</dbReference>
<dbReference type="EMBL" id="CP060202">
    <property type="protein sequence ID" value="QNH62789.1"/>
    <property type="molecule type" value="Genomic_DNA"/>
</dbReference>
<protein>
    <submittedName>
        <fullName evidence="1">Uncharacterized protein</fullName>
    </submittedName>
</protein>
<dbReference type="RefSeq" id="WP_185888695.1">
    <property type="nucleotide sequence ID" value="NZ_CP060202.1"/>
</dbReference>
<dbReference type="KEGG" id="hsk:H4317_02920"/>
<evidence type="ECO:0000313" key="2">
    <source>
        <dbReference type="Proteomes" id="UP000515489"/>
    </source>
</evidence>
<keyword evidence="2" id="KW-1185">Reference proteome</keyword>
<sequence length="117" mass="12979">MSTSDSSHRWVATLIVLLLLFQAGNWAWHKYQKFQQQPALKSAAALKHKIEASMAYDTALMAADSLLASADTAAAARLLDSLSQQSTDGLFPIERQKLQRLQQSLDSVRALSPPQRR</sequence>
<organism evidence="1 2">
    <name type="scientific">Hymenobacter sediminicola</name>
    <dbReference type="NCBI Taxonomy" id="2761579"/>
    <lineage>
        <taxon>Bacteria</taxon>
        <taxon>Pseudomonadati</taxon>
        <taxon>Bacteroidota</taxon>
        <taxon>Cytophagia</taxon>
        <taxon>Cytophagales</taxon>
        <taxon>Hymenobacteraceae</taxon>
        <taxon>Hymenobacter</taxon>
    </lineage>
</organism>
<gene>
    <name evidence="1" type="ORF">H4317_02920</name>
</gene>
<accession>A0A7G7W8U6</accession>
<dbReference type="AlphaFoldDB" id="A0A7G7W8U6"/>
<evidence type="ECO:0000313" key="1">
    <source>
        <dbReference type="EMBL" id="QNH62789.1"/>
    </source>
</evidence>
<name>A0A7G7W8U6_9BACT</name>